<dbReference type="InterPro" id="IPR000361">
    <property type="entry name" value="ATAP_core_dom"/>
</dbReference>
<organism evidence="2 3">
    <name type="scientific">Parasphingorhabdus litoris</name>
    <dbReference type="NCBI Taxonomy" id="394733"/>
    <lineage>
        <taxon>Bacteria</taxon>
        <taxon>Pseudomonadati</taxon>
        <taxon>Pseudomonadota</taxon>
        <taxon>Alphaproteobacteria</taxon>
        <taxon>Sphingomonadales</taxon>
        <taxon>Sphingomonadaceae</taxon>
        <taxon>Parasphingorhabdus</taxon>
    </lineage>
</organism>
<dbReference type="PANTHER" id="PTHR43011">
    <property type="entry name" value="IRON-SULFUR CLUSTER ASSEMBLY 2 HOMOLOG, MITOCHONDRIAL"/>
    <property type="match status" value="1"/>
</dbReference>
<reference evidence="2 3" key="1">
    <citation type="journal article" date="2019" name="Int. J. Syst. Evol. Microbiol.">
        <title>The Global Catalogue of Microorganisms (GCM) 10K type strain sequencing project: providing services to taxonomists for standard genome sequencing and annotation.</title>
        <authorList>
            <consortium name="The Broad Institute Genomics Platform"/>
            <consortium name="The Broad Institute Genome Sequencing Center for Infectious Disease"/>
            <person name="Wu L."/>
            <person name="Ma J."/>
        </authorList>
    </citation>
    <scope>NUCLEOTIDE SEQUENCE [LARGE SCALE GENOMIC DNA]</scope>
    <source>
        <strain evidence="2 3">JCM 14162</strain>
    </source>
</reference>
<sequence length="145" mass="15361">MFSFFSVDFSPSCFDTLQHSPYLEDMNQTAQKTDQDSDQDIMLTANAAKRVAAIAEKQKKPAILRLAVEGGGCSGFQYRFGLAEDIEADDVAVEESGVTLVVDEISLDLVRGSAVDFVESLGGSAFQVTNPNAASGCGCGSSFSV</sequence>
<dbReference type="NCBIfam" id="NF010147">
    <property type="entry name" value="PRK13623.1"/>
    <property type="match status" value="1"/>
</dbReference>
<feature type="domain" description="Core" evidence="1">
    <location>
        <begin position="41"/>
        <end position="140"/>
    </location>
</feature>
<evidence type="ECO:0000313" key="2">
    <source>
        <dbReference type="EMBL" id="GAA0468376.1"/>
    </source>
</evidence>
<dbReference type="NCBIfam" id="TIGR00049">
    <property type="entry name" value="iron-sulfur cluster assembly accessory protein"/>
    <property type="match status" value="1"/>
</dbReference>
<dbReference type="InterPro" id="IPR017870">
    <property type="entry name" value="FeS_cluster_insertion_CS"/>
</dbReference>
<dbReference type="InterPro" id="IPR016092">
    <property type="entry name" value="ATAP"/>
</dbReference>
<evidence type="ECO:0000313" key="3">
    <source>
        <dbReference type="Proteomes" id="UP001500713"/>
    </source>
</evidence>
<dbReference type="PROSITE" id="PS01152">
    <property type="entry name" value="HESB"/>
    <property type="match status" value="1"/>
</dbReference>
<gene>
    <name evidence="2" type="ORF">GCM10009096_06580</name>
</gene>
<dbReference type="Proteomes" id="UP001500713">
    <property type="component" value="Unassembled WGS sequence"/>
</dbReference>
<accession>A0ABN1A622</accession>
<evidence type="ECO:0000259" key="1">
    <source>
        <dbReference type="Pfam" id="PF01521"/>
    </source>
</evidence>
<dbReference type="Pfam" id="PF01521">
    <property type="entry name" value="Fe-S_biosyn"/>
    <property type="match status" value="1"/>
</dbReference>
<protein>
    <recommendedName>
        <fullName evidence="1">Core domain-containing protein</fullName>
    </recommendedName>
</protein>
<dbReference type="InterPro" id="IPR035903">
    <property type="entry name" value="HesB-like_dom_sf"/>
</dbReference>
<comment type="caution">
    <text evidence="2">The sequence shown here is derived from an EMBL/GenBank/DDBJ whole genome shotgun (WGS) entry which is preliminary data.</text>
</comment>
<proteinExistence type="predicted"/>
<dbReference type="Gene3D" id="2.60.300.12">
    <property type="entry name" value="HesB-like domain"/>
    <property type="match status" value="1"/>
</dbReference>
<name>A0ABN1A622_9SPHN</name>
<keyword evidence="3" id="KW-1185">Reference proteome</keyword>
<dbReference type="SUPFAM" id="SSF89360">
    <property type="entry name" value="HesB-like domain"/>
    <property type="match status" value="1"/>
</dbReference>
<dbReference type="EMBL" id="BAAAEM010000002">
    <property type="protein sequence ID" value="GAA0468376.1"/>
    <property type="molecule type" value="Genomic_DNA"/>
</dbReference>
<dbReference type="PANTHER" id="PTHR43011:SF1">
    <property type="entry name" value="IRON-SULFUR CLUSTER ASSEMBLY 2 HOMOLOG, MITOCHONDRIAL"/>
    <property type="match status" value="1"/>
</dbReference>